<dbReference type="Proteomes" id="UP000240493">
    <property type="component" value="Unassembled WGS sequence"/>
</dbReference>
<evidence type="ECO:0000313" key="2">
    <source>
        <dbReference type="Proteomes" id="UP000240493"/>
    </source>
</evidence>
<protein>
    <submittedName>
        <fullName evidence="1">Uncharacterized protein</fullName>
    </submittedName>
</protein>
<name>A0A2T3YQE7_TRIA4</name>
<keyword evidence="2" id="KW-1185">Reference proteome</keyword>
<proteinExistence type="predicted"/>
<organism evidence="1 2">
    <name type="scientific">Trichoderma asperellum (strain ATCC 204424 / CBS 433.97 / NBRC 101777)</name>
    <dbReference type="NCBI Taxonomy" id="1042311"/>
    <lineage>
        <taxon>Eukaryota</taxon>
        <taxon>Fungi</taxon>
        <taxon>Dikarya</taxon>
        <taxon>Ascomycota</taxon>
        <taxon>Pezizomycotina</taxon>
        <taxon>Sordariomycetes</taxon>
        <taxon>Hypocreomycetidae</taxon>
        <taxon>Hypocreales</taxon>
        <taxon>Hypocreaceae</taxon>
        <taxon>Trichoderma</taxon>
    </lineage>
</organism>
<reference evidence="1 2" key="1">
    <citation type="submission" date="2016-07" db="EMBL/GenBank/DDBJ databases">
        <title>Multiple horizontal gene transfer events from other fungi enriched the ability of initially mycotrophic Trichoderma (Ascomycota) to feed on dead plant biomass.</title>
        <authorList>
            <consortium name="DOE Joint Genome Institute"/>
            <person name="Aerts A."/>
            <person name="Atanasova L."/>
            <person name="Chenthamara K."/>
            <person name="Zhang J."/>
            <person name="Grujic M."/>
            <person name="Henrissat B."/>
            <person name="Kuo A."/>
            <person name="Salamov A."/>
            <person name="Lipzen A."/>
            <person name="Labutti K."/>
            <person name="Barry K."/>
            <person name="Miao Y."/>
            <person name="Rahimi M.J."/>
            <person name="Shen Q."/>
            <person name="Grigoriev I.V."/>
            <person name="Kubicek C.P."/>
            <person name="Druzhinina I.S."/>
        </authorList>
    </citation>
    <scope>NUCLEOTIDE SEQUENCE [LARGE SCALE GENOMIC DNA]</scope>
    <source>
        <strain evidence="1 2">CBS 433.97</strain>
    </source>
</reference>
<evidence type="ECO:0000313" key="1">
    <source>
        <dbReference type="EMBL" id="PTB34754.1"/>
    </source>
</evidence>
<dbReference type="EMBL" id="KZ679305">
    <property type="protein sequence ID" value="PTB34754.1"/>
    <property type="molecule type" value="Genomic_DNA"/>
</dbReference>
<accession>A0A2T3YQE7</accession>
<gene>
    <name evidence="1" type="ORF">M441DRAFT_394360</name>
</gene>
<sequence>MRISGGARLHLSSPEEERMCTYVQCTAQVQTECGVLQSPRPRPMYVASIVCCIVWARL</sequence>
<dbReference type="AlphaFoldDB" id="A0A2T3YQE7"/>